<dbReference type="InterPro" id="IPR050955">
    <property type="entry name" value="Plant_Biomass_Hydrol_Est"/>
</dbReference>
<accession>A0ABY7AU02</accession>
<organism evidence="4 5">
    <name type="scientific">Amycolatopsis cynarae</name>
    <dbReference type="NCBI Taxonomy" id="2995223"/>
    <lineage>
        <taxon>Bacteria</taxon>
        <taxon>Bacillati</taxon>
        <taxon>Actinomycetota</taxon>
        <taxon>Actinomycetes</taxon>
        <taxon>Pseudonocardiales</taxon>
        <taxon>Pseudonocardiaceae</taxon>
        <taxon>Amycolatopsis</taxon>
    </lineage>
</organism>
<evidence type="ECO:0008006" key="6">
    <source>
        <dbReference type="Google" id="ProtNLM"/>
    </source>
</evidence>
<reference evidence="4" key="1">
    <citation type="submission" date="2022-11" db="EMBL/GenBank/DDBJ databases">
        <authorList>
            <person name="Mo P."/>
        </authorList>
    </citation>
    <scope>NUCLEOTIDE SEQUENCE</scope>
    <source>
        <strain evidence="4">HUAS 11-8</strain>
    </source>
</reference>
<dbReference type="SUPFAM" id="SSF53474">
    <property type="entry name" value="alpha/beta-Hydrolases"/>
    <property type="match status" value="1"/>
</dbReference>
<dbReference type="Gene3D" id="3.40.50.1820">
    <property type="entry name" value="alpha/beta hydrolase"/>
    <property type="match status" value="1"/>
</dbReference>
<sequence length="328" mass="33896">MNSRRRCPASEFGESLRRFWPLLGVLVFAVACAGPVTPGRVRPVAGSSPSGAPAATAVTGRETTTTVRRELTVSGMSRGYWAIGPAHRKPGLPLLVVLHGRGVTAQQESARTGFLGYAERGLADLVYPVGVGESWNAGGGCCGPAGKQGVPDLAFLAEAVRDAAKYFESDSRRIYLVGYSNGAKLAFAEVCAQPGIFAAMATYGAVPLTGCAAAKPLPALLGAGSEDPLVRTEHNAPSAAAALRDAVAHWRAVNGCDGPGTTTARGPLELTGWTGCRTGADVTAALWTGLTHRWPATAPVTAPFTTAVGSEADAATVMWDFLIRHALA</sequence>
<evidence type="ECO:0000313" key="4">
    <source>
        <dbReference type="EMBL" id="WAL63170.1"/>
    </source>
</evidence>
<proteinExistence type="predicted"/>
<keyword evidence="2" id="KW-0378">Hydrolase</keyword>
<dbReference type="PANTHER" id="PTHR43037:SF5">
    <property type="entry name" value="FERULOYL ESTERASE"/>
    <property type="match status" value="1"/>
</dbReference>
<feature type="region of interest" description="Disordered" evidence="3">
    <location>
        <begin position="42"/>
        <end position="63"/>
    </location>
</feature>
<evidence type="ECO:0000256" key="1">
    <source>
        <dbReference type="ARBA" id="ARBA00022729"/>
    </source>
</evidence>
<evidence type="ECO:0000256" key="3">
    <source>
        <dbReference type="SAM" id="MobiDB-lite"/>
    </source>
</evidence>
<evidence type="ECO:0000313" key="5">
    <source>
        <dbReference type="Proteomes" id="UP001163203"/>
    </source>
</evidence>
<dbReference type="PROSITE" id="PS51257">
    <property type="entry name" value="PROKAR_LIPOPROTEIN"/>
    <property type="match status" value="1"/>
</dbReference>
<dbReference type="Proteomes" id="UP001163203">
    <property type="component" value="Chromosome"/>
</dbReference>
<gene>
    <name evidence="4" type="ORF">ORV05_19255</name>
</gene>
<name>A0ABY7AU02_9PSEU</name>
<dbReference type="EMBL" id="CP113836">
    <property type="protein sequence ID" value="WAL63170.1"/>
    <property type="molecule type" value="Genomic_DNA"/>
</dbReference>
<keyword evidence="1" id="KW-0732">Signal</keyword>
<evidence type="ECO:0000256" key="2">
    <source>
        <dbReference type="ARBA" id="ARBA00022801"/>
    </source>
</evidence>
<dbReference type="RefSeq" id="WP_268440903.1">
    <property type="nucleotide sequence ID" value="NZ_CP113836.1"/>
</dbReference>
<protein>
    <recommendedName>
        <fullName evidence="6">Polyhydroxybutyrate depolymerase</fullName>
    </recommendedName>
</protein>
<dbReference type="PANTHER" id="PTHR43037">
    <property type="entry name" value="UNNAMED PRODUCT-RELATED"/>
    <property type="match status" value="1"/>
</dbReference>
<feature type="compositionally biased region" description="Low complexity" evidence="3">
    <location>
        <begin position="43"/>
        <end position="63"/>
    </location>
</feature>
<keyword evidence="5" id="KW-1185">Reference proteome</keyword>
<dbReference type="InterPro" id="IPR029058">
    <property type="entry name" value="AB_hydrolase_fold"/>
</dbReference>